<keyword evidence="4" id="KW-1185">Reference proteome</keyword>
<sequence>MAIRRSRGASVVKKVDVLVVGAGVVGAATALHLQMRGRSVALVDRRGAAGREASYGNAGLIQREAIFPYAFPRDMATLLRVAGNRGSDVHYHANALPGLAPFLRRYWHHSHPLRHARIARDYHSLIARCLEETRHLAGIAEAGHLLRPTGWLKIFRTSRRQDAELQQAEELQRLFDVQAKPLDRTRLASLEPDIDPGVLGGLHYPEPLTVTDPGQLVDSYRIATERLGGLFLTGNAGSLRQVTGGWSVETQDGAVQAGAAVVALGAWSDQVTARLGYRFPLAGKRGYHMHYRLQAGAQLGRPILDAERGYVLAPMRQGVRLTTGAEFARRDAEPTPVQIDRALRHARRLVPLGEALDSRPWMGIRPCLPDMLPIIGPAPRHRNLWLAFGHGHQGLTLGAITGRLIAESIVGDDPVVDLEPFRADRIALR</sequence>
<dbReference type="Gene3D" id="3.50.50.60">
    <property type="entry name" value="FAD/NAD(P)-binding domain"/>
    <property type="match status" value="2"/>
</dbReference>
<dbReference type="SUPFAM" id="SSF54373">
    <property type="entry name" value="FAD-linked reductases, C-terminal domain"/>
    <property type="match status" value="1"/>
</dbReference>
<dbReference type="PANTHER" id="PTHR13847:SF289">
    <property type="entry name" value="GLYCINE OXIDASE"/>
    <property type="match status" value="1"/>
</dbReference>
<dbReference type="SUPFAM" id="SSF51905">
    <property type="entry name" value="FAD/NAD(P)-binding domain"/>
    <property type="match status" value="1"/>
</dbReference>
<dbReference type="Proteomes" id="UP000605086">
    <property type="component" value="Unassembled WGS sequence"/>
</dbReference>
<comment type="caution">
    <text evidence="3">The sequence shown here is derived from an EMBL/GenBank/DDBJ whole genome shotgun (WGS) entry which is preliminary data.</text>
</comment>
<organism evidence="3 4">
    <name type="scientific">Azospirillum melinis</name>
    <dbReference type="NCBI Taxonomy" id="328839"/>
    <lineage>
        <taxon>Bacteria</taxon>
        <taxon>Pseudomonadati</taxon>
        <taxon>Pseudomonadota</taxon>
        <taxon>Alphaproteobacteria</taxon>
        <taxon>Rhodospirillales</taxon>
        <taxon>Azospirillaceae</taxon>
        <taxon>Azospirillum</taxon>
    </lineage>
</organism>
<name>A0ABX2KMK6_9PROT</name>
<protein>
    <submittedName>
        <fullName evidence="3">FAD-dependent oxidoreductase</fullName>
    </submittedName>
</protein>
<dbReference type="PANTHER" id="PTHR13847">
    <property type="entry name" value="SARCOSINE DEHYDROGENASE-RELATED"/>
    <property type="match status" value="1"/>
</dbReference>
<dbReference type="InterPro" id="IPR036188">
    <property type="entry name" value="FAD/NAD-bd_sf"/>
</dbReference>
<evidence type="ECO:0000313" key="4">
    <source>
        <dbReference type="Proteomes" id="UP000605086"/>
    </source>
</evidence>
<dbReference type="Gene3D" id="3.30.9.10">
    <property type="entry name" value="D-Amino Acid Oxidase, subunit A, domain 2"/>
    <property type="match status" value="1"/>
</dbReference>
<reference evidence="3 4" key="1">
    <citation type="submission" date="2019-10" db="EMBL/GenBank/DDBJ databases">
        <title>Genome sequence of Azospirillum melinis.</title>
        <authorList>
            <person name="Ambrosini A."/>
            <person name="Sant'Anna F.H."/>
            <person name="Cassan F.D."/>
            <person name="Souza E.M."/>
            <person name="Passaglia L.M.P."/>
        </authorList>
    </citation>
    <scope>NUCLEOTIDE SEQUENCE [LARGE SCALE GENOMIC DNA]</scope>
    <source>
        <strain evidence="3 4">TMCY0552</strain>
    </source>
</reference>
<dbReference type="Pfam" id="PF01266">
    <property type="entry name" value="DAO"/>
    <property type="match status" value="1"/>
</dbReference>
<feature type="domain" description="FAD dependent oxidoreductase" evidence="2">
    <location>
        <begin position="16"/>
        <end position="407"/>
    </location>
</feature>
<dbReference type="EMBL" id="WHOS01000069">
    <property type="protein sequence ID" value="NUB03631.1"/>
    <property type="molecule type" value="Genomic_DNA"/>
</dbReference>
<accession>A0ABX2KMK6</accession>
<proteinExistence type="predicted"/>
<dbReference type="InterPro" id="IPR006076">
    <property type="entry name" value="FAD-dep_OxRdtase"/>
</dbReference>
<keyword evidence="1" id="KW-0560">Oxidoreductase</keyword>
<evidence type="ECO:0000256" key="1">
    <source>
        <dbReference type="ARBA" id="ARBA00023002"/>
    </source>
</evidence>
<gene>
    <name evidence="3" type="ORF">GBZ48_30900</name>
</gene>
<evidence type="ECO:0000259" key="2">
    <source>
        <dbReference type="Pfam" id="PF01266"/>
    </source>
</evidence>
<evidence type="ECO:0000313" key="3">
    <source>
        <dbReference type="EMBL" id="NUB03631.1"/>
    </source>
</evidence>